<comment type="caution">
    <text evidence="1">The sequence shown here is derived from an EMBL/GenBank/DDBJ whole genome shotgun (WGS) entry which is preliminary data.</text>
</comment>
<dbReference type="SUPFAM" id="SSF48695">
    <property type="entry name" value="Multiheme cytochromes"/>
    <property type="match status" value="1"/>
</dbReference>
<proteinExistence type="predicted"/>
<dbReference type="Gene3D" id="1.10.1130.10">
    <property type="entry name" value="Flavocytochrome C3, Chain A"/>
    <property type="match status" value="1"/>
</dbReference>
<dbReference type="PROSITE" id="PS51257">
    <property type="entry name" value="PROKAR_LIPOPROTEIN"/>
    <property type="match status" value="1"/>
</dbReference>
<dbReference type="Proteomes" id="UP000606580">
    <property type="component" value="Unassembled WGS sequence"/>
</dbReference>
<evidence type="ECO:0000313" key="1">
    <source>
        <dbReference type="EMBL" id="NMG82990.1"/>
    </source>
</evidence>
<dbReference type="EMBL" id="WNEG01000039">
    <property type="protein sequence ID" value="NMG82990.1"/>
    <property type="molecule type" value="Genomic_DNA"/>
</dbReference>
<gene>
    <name evidence="1" type="ORF">GIS02_02140</name>
</gene>
<accession>A0A848D832</accession>
<organism evidence="1 2">
    <name type="scientific">Candidatus Ethanoperedens thermophilum</name>
    <dbReference type="NCBI Taxonomy" id="2766897"/>
    <lineage>
        <taxon>Archaea</taxon>
        <taxon>Methanobacteriati</taxon>
        <taxon>Methanobacteriota</taxon>
        <taxon>Stenosarchaea group</taxon>
        <taxon>Methanomicrobia</taxon>
        <taxon>Methanosarcinales</taxon>
        <taxon>Methanosarcinales incertae sedis</taxon>
        <taxon>GOM Arc I cluster</taxon>
        <taxon>Candidatus Ethanoperedens</taxon>
    </lineage>
</organism>
<protein>
    <submittedName>
        <fullName evidence="1">Uncharacterized protein</fullName>
    </submittedName>
</protein>
<dbReference type="InterPro" id="IPR036280">
    <property type="entry name" value="Multihaem_cyt_sf"/>
</dbReference>
<reference evidence="1" key="1">
    <citation type="journal article" date="2020" name="MBio">
        <title>'Candidatus Ethanoperedens,' a Thermophilic Genus of Archaea Mediating the Anaerobic Oxidation of Ethane.</title>
        <authorList>
            <person name="Hahn C.J."/>
            <person name="Laso-Perez R."/>
            <person name="Vulcano F."/>
            <person name="Vaziourakis K.M."/>
            <person name="Stokke R."/>
            <person name="Steen I.H."/>
            <person name="Teske A."/>
            <person name="Boetius A."/>
            <person name="Liebeke M."/>
            <person name="Amann R."/>
            <person name="Knittel K."/>
            <person name="Wegener G."/>
        </authorList>
    </citation>
    <scope>NUCLEOTIDE SEQUENCE</scope>
    <source>
        <strain evidence="1">GoM-Arc1-LC-WB58</strain>
    </source>
</reference>
<evidence type="ECO:0000313" key="2">
    <source>
        <dbReference type="Proteomes" id="UP000606580"/>
    </source>
</evidence>
<dbReference type="AlphaFoldDB" id="A0A848D832"/>
<sequence>MKRFIVAAIVIALVFMAGCVEEPEVTPTPTETPAAPHVEEGTLRAIHTIELPATPAKDDCIKCHRSILDNKPHTQHVSNLGFDCTTCHKLDEPLPEFKKLVSVETCTSCHPDYLK</sequence>
<name>A0A848D832_9EURY</name>